<dbReference type="InterPro" id="IPR019510">
    <property type="entry name" value="AKAP7-like_phosphoesterase"/>
</dbReference>
<protein>
    <recommendedName>
        <fullName evidence="1">A-kinase anchor protein 7-like phosphoesterase domain-containing protein</fullName>
    </recommendedName>
</protein>
<dbReference type="Pfam" id="PF10469">
    <property type="entry name" value="AKAP7_NLS"/>
    <property type="match status" value="1"/>
</dbReference>
<dbReference type="PANTHER" id="PTHR15934">
    <property type="entry name" value="RNA 2',3'-CYCLIC PHOSPHODIESTERASE"/>
    <property type="match status" value="1"/>
</dbReference>
<dbReference type="GO" id="GO:0005829">
    <property type="term" value="C:cytosol"/>
    <property type="evidence" value="ECO:0007669"/>
    <property type="project" value="TreeGrafter"/>
</dbReference>
<dbReference type="AlphaFoldDB" id="A0A177AVL3"/>
<accession>A0A177AVL3</accession>
<dbReference type="InterPro" id="IPR052641">
    <property type="entry name" value="AKAP7_isoform_gamma"/>
</dbReference>
<organism evidence="2 3">
    <name type="scientific">Intoshia linei</name>
    <dbReference type="NCBI Taxonomy" id="1819745"/>
    <lineage>
        <taxon>Eukaryota</taxon>
        <taxon>Metazoa</taxon>
        <taxon>Spiralia</taxon>
        <taxon>Lophotrochozoa</taxon>
        <taxon>Mesozoa</taxon>
        <taxon>Orthonectida</taxon>
        <taxon>Rhopaluridae</taxon>
        <taxon>Intoshia</taxon>
    </lineage>
</organism>
<dbReference type="SUPFAM" id="SSF55144">
    <property type="entry name" value="LigT-like"/>
    <property type="match status" value="1"/>
</dbReference>
<gene>
    <name evidence="2" type="ORF">A3Q56_06228</name>
</gene>
<dbReference type="Gene3D" id="3.90.1140.10">
    <property type="entry name" value="Cyclic phosphodiesterase"/>
    <property type="match status" value="1"/>
</dbReference>
<evidence type="ECO:0000259" key="1">
    <source>
        <dbReference type="Pfam" id="PF10469"/>
    </source>
</evidence>
<dbReference type="GO" id="GO:0034237">
    <property type="term" value="F:protein kinase A regulatory subunit binding"/>
    <property type="evidence" value="ECO:0007669"/>
    <property type="project" value="TreeGrafter"/>
</dbReference>
<feature type="domain" description="A-kinase anchor protein 7-like phosphoesterase" evidence="1">
    <location>
        <begin position="5"/>
        <end position="203"/>
    </location>
</feature>
<dbReference type="EMBL" id="LWCA01001062">
    <property type="protein sequence ID" value="OAF66019.1"/>
    <property type="molecule type" value="Genomic_DNA"/>
</dbReference>
<dbReference type="GO" id="GO:0010738">
    <property type="term" value="P:regulation of protein kinase A signaling"/>
    <property type="evidence" value="ECO:0007669"/>
    <property type="project" value="TreeGrafter"/>
</dbReference>
<reference evidence="2 3" key="1">
    <citation type="submission" date="2016-04" db="EMBL/GenBank/DDBJ databases">
        <title>The genome of Intoshia linei affirms orthonectids as highly simplified spiralians.</title>
        <authorList>
            <person name="Mikhailov K.V."/>
            <person name="Slusarev G.S."/>
            <person name="Nikitin M.A."/>
            <person name="Logacheva M.D."/>
            <person name="Penin A."/>
            <person name="Aleoshin V."/>
            <person name="Panchin Y.V."/>
        </authorList>
    </citation>
    <scope>NUCLEOTIDE SEQUENCE [LARGE SCALE GENOMIC DNA]</scope>
    <source>
        <strain evidence="2">Intl2013</strain>
        <tissue evidence="2">Whole animal</tissue>
    </source>
</reference>
<dbReference type="PANTHER" id="PTHR15934:SF2">
    <property type="entry name" value="A-KINASE ANCHOR PROTEIN 7-LIKE PHOSPHOESTERASE DOMAIN-CONTAINING PROTEIN"/>
    <property type="match status" value="1"/>
</dbReference>
<name>A0A177AVL3_9BILA</name>
<evidence type="ECO:0000313" key="3">
    <source>
        <dbReference type="Proteomes" id="UP000078046"/>
    </source>
</evidence>
<proteinExistence type="predicted"/>
<dbReference type="Proteomes" id="UP000078046">
    <property type="component" value="Unassembled WGS sequence"/>
</dbReference>
<dbReference type="InterPro" id="IPR009097">
    <property type="entry name" value="Cyclic_Pdiesterase"/>
</dbReference>
<sequence>MKDVYFFCIKVDNVKVQSSLTAVGDIFLKEYPEYTDSKIESFKYHVTFFIVVIYNETELTELKKCFATFQENIKQGNIKIDMTDLKFDALGHFRRSGVLYAKPSERSVEKLSIVRDKLLKYFTENGMEKYLQHQDDDNFVPHLSLIRMALSVKKRGKKALKFEMYEDIPFHDCVDANYNEIYFCKSHTYDPDENFYETVDFVRF</sequence>
<evidence type="ECO:0000313" key="2">
    <source>
        <dbReference type="EMBL" id="OAF66019.1"/>
    </source>
</evidence>
<comment type="caution">
    <text evidence="2">The sequence shown here is derived from an EMBL/GenBank/DDBJ whole genome shotgun (WGS) entry which is preliminary data.</text>
</comment>
<keyword evidence="3" id="KW-1185">Reference proteome</keyword>